<dbReference type="PROSITE" id="PS51257">
    <property type="entry name" value="PROKAR_LIPOPROTEIN"/>
    <property type="match status" value="1"/>
</dbReference>
<keyword evidence="2" id="KW-0479">Metal-binding</keyword>
<keyword evidence="3 6" id="KW-0378">Hydrolase</keyword>
<reference evidence="10 11" key="1">
    <citation type="submission" date="2019-02" db="EMBL/GenBank/DDBJ databases">
        <title>Deep-cultivation of Planctomycetes and their phenomic and genomic characterization uncovers novel biology.</title>
        <authorList>
            <person name="Wiegand S."/>
            <person name="Jogler M."/>
            <person name="Boedeker C."/>
            <person name="Pinto D."/>
            <person name="Vollmers J."/>
            <person name="Rivas-Marin E."/>
            <person name="Kohn T."/>
            <person name="Peeters S.H."/>
            <person name="Heuer A."/>
            <person name="Rast P."/>
            <person name="Oberbeckmann S."/>
            <person name="Bunk B."/>
            <person name="Jeske O."/>
            <person name="Meyerdierks A."/>
            <person name="Storesund J.E."/>
            <person name="Kallscheuer N."/>
            <person name="Luecker S."/>
            <person name="Lage O.M."/>
            <person name="Pohl T."/>
            <person name="Merkel B.J."/>
            <person name="Hornburger P."/>
            <person name="Mueller R.-W."/>
            <person name="Bruemmer F."/>
            <person name="Labrenz M."/>
            <person name="Spormann A.M."/>
            <person name="Op den Camp H."/>
            <person name="Overmann J."/>
            <person name="Amann R."/>
            <person name="Jetten M.S.M."/>
            <person name="Mascher T."/>
            <person name="Medema M.H."/>
            <person name="Devos D.P."/>
            <person name="Kaster A.-K."/>
            <person name="Ovreas L."/>
            <person name="Rohde M."/>
            <person name="Galperin M.Y."/>
            <person name="Jogler C."/>
        </authorList>
    </citation>
    <scope>NUCLEOTIDE SEQUENCE [LARGE SCALE GENOMIC DNA]</scope>
    <source>
        <strain evidence="10 11">ETA_A8</strain>
    </source>
</reference>
<feature type="compositionally biased region" description="Low complexity" evidence="7">
    <location>
        <begin position="283"/>
        <end position="316"/>
    </location>
</feature>
<feature type="domain" description="Peptidase M48" evidence="9">
    <location>
        <begin position="68"/>
        <end position="247"/>
    </location>
</feature>
<dbReference type="GO" id="GO:0016020">
    <property type="term" value="C:membrane"/>
    <property type="evidence" value="ECO:0007669"/>
    <property type="project" value="TreeGrafter"/>
</dbReference>
<accession>A0A517Y7U5</accession>
<dbReference type="InterPro" id="IPR001915">
    <property type="entry name" value="Peptidase_M48"/>
</dbReference>
<dbReference type="PANTHER" id="PTHR22726:SF24">
    <property type="entry name" value="M48 FAMILY METALLOPEPTIDASE"/>
    <property type="match status" value="1"/>
</dbReference>
<comment type="cofactor">
    <cofactor evidence="6">
        <name>Zn(2+)</name>
        <dbReference type="ChEBI" id="CHEBI:29105"/>
    </cofactor>
    <text evidence="6">Binds 1 zinc ion per subunit.</text>
</comment>
<dbReference type="InterPro" id="IPR051156">
    <property type="entry name" value="Mito/Outer_Membr_Metalloprot"/>
</dbReference>
<evidence type="ECO:0000313" key="11">
    <source>
        <dbReference type="Proteomes" id="UP000315017"/>
    </source>
</evidence>
<evidence type="ECO:0000256" key="4">
    <source>
        <dbReference type="ARBA" id="ARBA00022833"/>
    </source>
</evidence>
<evidence type="ECO:0000256" key="5">
    <source>
        <dbReference type="ARBA" id="ARBA00023049"/>
    </source>
</evidence>
<proteinExistence type="inferred from homology"/>
<dbReference type="EMBL" id="CP036274">
    <property type="protein sequence ID" value="QDU26303.1"/>
    <property type="molecule type" value="Genomic_DNA"/>
</dbReference>
<evidence type="ECO:0000259" key="9">
    <source>
        <dbReference type="Pfam" id="PF01435"/>
    </source>
</evidence>
<dbReference type="Pfam" id="PF01435">
    <property type="entry name" value="Peptidase_M48"/>
    <property type="match status" value="1"/>
</dbReference>
<evidence type="ECO:0000256" key="2">
    <source>
        <dbReference type="ARBA" id="ARBA00022723"/>
    </source>
</evidence>
<name>A0A517Y7U5_9BACT</name>
<evidence type="ECO:0000256" key="8">
    <source>
        <dbReference type="SAM" id="SignalP"/>
    </source>
</evidence>
<dbReference type="Gene3D" id="3.30.2010.10">
    <property type="entry name" value="Metalloproteases ('zincins'), catalytic domain"/>
    <property type="match status" value="1"/>
</dbReference>
<protein>
    <submittedName>
        <fullName evidence="10">TPR repeat-containing protein YfgC</fullName>
    </submittedName>
</protein>
<keyword evidence="1 6" id="KW-0645">Protease</keyword>
<feature type="chain" id="PRO_5021711825" evidence="8">
    <location>
        <begin position="25"/>
        <end position="339"/>
    </location>
</feature>
<keyword evidence="5 6" id="KW-0482">Metalloprotease</keyword>
<dbReference type="GO" id="GO:0046872">
    <property type="term" value="F:metal ion binding"/>
    <property type="evidence" value="ECO:0007669"/>
    <property type="project" value="UniProtKB-KW"/>
</dbReference>
<gene>
    <name evidence="10" type="primary">yfgC_1</name>
    <name evidence="10" type="ORF">ETAA8_13810</name>
</gene>
<sequence precursor="true">MMFARVRFTLLLLAAGLTAVGCQSAPLTGRKQMLLMPESQEVSMGLTAFNDVTEKEPPSQNTTYIDLVERVGKRIAAVADKPDYKWEFKVIESDQQNAFCLPGGKVAVYEGIIPVCATEAGLAVVMSHEIAHALARHGGERMSQNMAVDGVKQAVSYVMQNQDQIRKDIVMQAYGVSSQYGVLLPYSRKHESEADHIGLILLAKAGYDPREAPRFWTRFGEAKQGQQQLEFMSTHPSDKNRAADLAALVPEAMALFEAAPEKIGLGPNIDPPPAMVATKPEEPVATPTEEVTQPSTTVPGAAPPAAASATTGASPAPVSPFGAFKFPTIPPIFGLKPQQ</sequence>
<evidence type="ECO:0000256" key="6">
    <source>
        <dbReference type="RuleBase" id="RU003983"/>
    </source>
</evidence>
<dbReference type="KEGG" id="aagg:ETAA8_13810"/>
<dbReference type="PANTHER" id="PTHR22726">
    <property type="entry name" value="METALLOENDOPEPTIDASE OMA1"/>
    <property type="match status" value="1"/>
</dbReference>
<keyword evidence="8" id="KW-0732">Signal</keyword>
<dbReference type="AlphaFoldDB" id="A0A517Y7U5"/>
<keyword evidence="11" id="KW-1185">Reference proteome</keyword>
<keyword evidence="4 6" id="KW-0862">Zinc</keyword>
<evidence type="ECO:0000256" key="1">
    <source>
        <dbReference type="ARBA" id="ARBA00022670"/>
    </source>
</evidence>
<evidence type="ECO:0000256" key="3">
    <source>
        <dbReference type="ARBA" id="ARBA00022801"/>
    </source>
</evidence>
<comment type="similarity">
    <text evidence="6">Belongs to the peptidase M48 family.</text>
</comment>
<feature type="signal peptide" evidence="8">
    <location>
        <begin position="1"/>
        <end position="24"/>
    </location>
</feature>
<feature type="region of interest" description="Disordered" evidence="7">
    <location>
        <begin position="276"/>
        <end position="316"/>
    </location>
</feature>
<evidence type="ECO:0000313" key="10">
    <source>
        <dbReference type="EMBL" id="QDU26303.1"/>
    </source>
</evidence>
<dbReference type="RefSeq" id="WP_202921622.1">
    <property type="nucleotide sequence ID" value="NZ_CP036274.1"/>
</dbReference>
<evidence type="ECO:0000256" key="7">
    <source>
        <dbReference type="SAM" id="MobiDB-lite"/>
    </source>
</evidence>
<dbReference type="GO" id="GO:0004222">
    <property type="term" value="F:metalloendopeptidase activity"/>
    <property type="evidence" value="ECO:0007669"/>
    <property type="project" value="InterPro"/>
</dbReference>
<organism evidence="10 11">
    <name type="scientific">Anatilimnocola aggregata</name>
    <dbReference type="NCBI Taxonomy" id="2528021"/>
    <lineage>
        <taxon>Bacteria</taxon>
        <taxon>Pseudomonadati</taxon>
        <taxon>Planctomycetota</taxon>
        <taxon>Planctomycetia</taxon>
        <taxon>Pirellulales</taxon>
        <taxon>Pirellulaceae</taxon>
        <taxon>Anatilimnocola</taxon>
    </lineage>
</organism>
<dbReference type="Proteomes" id="UP000315017">
    <property type="component" value="Chromosome"/>
</dbReference>
<dbReference type="CDD" id="cd07331">
    <property type="entry name" value="M48C_Oma1_like"/>
    <property type="match status" value="1"/>
</dbReference>
<dbReference type="GO" id="GO:0051603">
    <property type="term" value="P:proteolysis involved in protein catabolic process"/>
    <property type="evidence" value="ECO:0007669"/>
    <property type="project" value="TreeGrafter"/>
</dbReference>